<comment type="caution">
    <text evidence="2">The sequence shown here is derived from an EMBL/GenBank/DDBJ whole genome shotgun (WGS) entry which is preliminary data.</text>
</comment>
<dbReference type="Pfam" id="PF00378">
    <property type="entry name" value="ECH_1"/>
    <property type="match status" value="1"/>
</dbReference>
<dbReference type="SUPFAM" id="SSF52096">
    <property type="entry name" value="ClpP/crotonase"/>
    <property type="match status" value="1"/>
</dbReference>
<dbReference type="InterPro" id="IPR001753">
    <property type="entry name" value="Enoyl-CoA_hydra/iso"/>
</dbReference>
<sequence>MPGTIQAEIRESAATGRVAWVTIDHQAKLNTLNPALMRDFVTTLGSLATDVTLQAVVLTGAGPKAFVGGADIGAMAAIEDAAAAEAFITQVHGCCRAVRDCPAPVIARINGWTLGAGLELAAACDLRLAADHARFGMPEVRVGIPSVVEAALLPGLIGWGRTRRLLLLGETIGAAEALDWGFLERVVPAGALDAALAEWLAHLGAAGRQALRLQKALIRRWEELPASQAIAAGIPAFAAAWAGDEPRRMMRAFLDRPRAGPPDAKPG</sequence>
<accession>A0ABT8AA77</accession>
<evidence type="ECO:0000256" key="1">
    <source>
        <dbReference type="ARBA" id="ARBA00005254"/>
    </source>
</evidence>
<dbReference type="EMBL" id="JAUFPN010000178">
    <property type="protein sequence ID" value="MDN3566516.1"/>
    <property type="molecule type" value="Genomic_DNA"/>
</dbReference>
<reference evidence="3" key="1">
    <citation type="journal article" date="2019" name="Int. J. Syst. Evol. Microbiol.">
        <title>The Global Catalogue of Microorganisms (GCM) 10K type strain sequencing project: providing services to taxonomists for standard genome sequencing and annotation.</title>
        <authorList>
            <consortium name="The Broad Institute Genomics Platform"/>
            <consortium name="The Broad Institute Genome Sequencing Center for Infectious Disease"/>
            <person name="Wu L."/>
            <person name="Ma J."/>
        </authorList>
    </citation>
    <scope>NUCLEOTIDE SEQUENCE [LARGE SCALE GENOMIC DNA]</scope>
    <source>
        <strain evidence="3">CECT 7131</strain>
    </source>
</reference>
<dbReference type="Gene3D" id="3.90.226.10">
    <property type="entry name" value="2-enoyl-CoA Hydratase, Chain A, domain 1"/>
    <property type="match status" value="1"/>
</dbReference>
<organism evidence="2 3">
    <name type="scientific">Paeniroseomonas aquatica</name>
    <dbReference type="NCBI Taxonomy" id="373043"/>
    <lineage>
        <taxon>Bacteria</taxon>
        <taxon>Pseudomonadati</taxon>
        <taxon>Pseudomonadota</taxon>
        <taxon>Alphaproteobacteria</taxon>
        <taxon>Acetobacterales</taxon>
        <taxon>Acetobacteraceae</taxon>
        <taxon>Paeniroseomonas</taxon>
    </lineage>
</organism>
<dbReference type="Proteomes" id="UP001529369">
    <property type="component" value="Unassembled WGS sequence"/>
</dbReference>
<name>A0ABT8AA77_9PROT</name>
<gene>
    <name evidence="2" type="ORF">QWZ14_19260</name>
</gene>
<evidence type="ECO:0000313" key="3">
    <source>
        <dbReference type="Proteomes" id="UP001529369"/>
    </source>
</evidence>
<dbReference type="PANTHER" id="PTHR11941">
    <property type="entry name" value="ENOYL-COA HYDRATASE-RELATED"/>
    <property type="match status" value="1"/>
</dbReference>
<proteinExistence type="inferred from homology"/>
<dbReference type="PANTHER" id="PTHR11941:SF171">
    <property type="entry name" value="SD19268P"/>
    <property type="match status" value="1"/>
</dbReference>
<dbReference type="RefSeq" id="WP_290318442.1">
    <property type="nucleotide sequence ID" value="NZ_JAUFPN010000178.1"/>
</dbReference>
<protein>
    <submittedName>
        <fullName evidence="2">Enoyl-CoA hydratase</fullName>
    </submittedName>
</protein>
<dbReference type="CDD" id="cd06558">
    <property type="entry name" value="crotonase-like"/>
    <property type="match status" value="1"/>
</dbReference>
<comment type="similarity">
    <text evidence="1">Belongs to the enoyl-CoA hydratase/isomerase family.</text>
</comment>
<evidence type="ECO:0000313" key="2">
    <source>
        <dbReference type="EMBL" id="MDN3566516.1"/>
    </source>
</evidence>
<dbReference type="NCBIfam" id="NF004795">
    <property type="entry name" value="PRK06143.1"/>
    <property type="match status" value="1"/>
</dbReference>
<dbReference type="InterPro" id="IPR029045">
    <property type="entry name" value="ClpP/crotonase-like_dom_sf"/>
</dbReference>
<keyword evidence="3" id="KW-1185">Reference proteome</keyword>